<keyword evidence="1" id="KW-0175">Coiled coil</keyword>
<feature type="coiled-coil region" evidence="1">
    <location>
        <begin position="176"/>
        <end position="203"/>
    </location>
</feature>
<reference evidence="2" key="1">
    <citation type="submission" date="2021-06" db="EMBL/GenBank/DDBJ databases">
        <authorList>
            <person name="Kallberg Y."/>
            <person name="Tangrot J."/>
            <person name="Rosling A."/>
        </authorList>
    </citation>
    <scope>NUCLEOTIDE SEQUENCE</scope>
    <source>
        <strain evidence="2">87-6 pot B 2015</strain>
    </source>
</reference>
<dbReference type="AlphaFoldDB" id="A0A9N9AM93"/>
<accession>A0A9N9AM93</accession>
<evidence type="ECO:0000313" key="3">
    <source>
        <dbReference type="Proteomes" id="UP000789375"/>
    </source>
</evidence>
<keyword evidence="3" id="KW-1185">Reference proteome</keyword>
<dbReference type="EMBL" id="CAJVPP010001100">
    <property type="protein sequence ID" value="CAG8534016.1"/>
    <property type="molecule type" value="Genomic_DNA"/>
</dbReference>
<evidence type="ECO:0000256" key="1">
    <source>
        <dbReference type="SAM" id="Coils"/>
    </source>
</evidence>
<protein>
    <submittedName>
        <fullName evidence="2">13635_t:CDS:1</fullName>
    </submittedName>
</protein>
<sequence length="487" mass="56483">MAEKNTYYQGSHKPKQHRGIKIHTYDHYDWKLFMWFGSLKKIENLIHLFIIVWDAIPIESDTDLSIEFNEETSKMVEIIEELNTLGAVDDLNFSKFIDDYRNHRYNNPNLKKRLLRIAWESLENSGLNLDPRNVSEQLDVCTNQQKLSLRQMIFSRMKSFNILATQMSKVYEISKSKSLLKENENLKNQILSLKKENSQQQAALGNITNVSWNHDDPNNASKLISDIEELQDLLSDFTMVQGGDYKINDMTSGNLIKEYKCQVEYPSTKGRVVLGAVLQRYVITTILKEVELYFKNTSSYEDRGIDMTLECDLVNATERLISYTEKFRDNRKGDDELTKITPGRIRQQSYSTLGCRGFSDDEHPLIKGTVEKLLNELDKFRQVVDKETNDELHDQAIKITRNVINIFSFRLKTQAFELKHQFFEAGHDVDVRLMQGSFGRDDSKRMEVEVCSFPCIGVFNGDDRSKQSVFTKAQIITRPKRSNSGNQ</sequence>
<organism evidence="2 3">
    <name type="scientific">Funneliformis mosseae</name>
    <name type="common">Endomycorrhizal fungus</name>
    <name type="synonym">Glomus mosseae</name>
    <dbReference type="NCBI Taxonomy" id="27381"/>
    <lineage>
        <taxon>Eukaryota</taxon>
        <taxon>Fungi</taxon>
        <taxon>Fungi incertae sedis</taxon>
        <taxon>Mucoromycota</taxon>
        <taxon>Glomeromycotina</taxon>
        <taxon>Glomeromycetes</taxon>
        <taxon>Glomerales</taxon>
        <taxon>Glomeraceae</taxon>
        <taxon>Funneliformis</taxon>
    </lineage>
</organism>
<evidence type="ECO:0000313" key="2">
    <source>
        <dbReference type="EMBL" id="CAG8534016.1"/>
    </source>
</evidence>
<name>A0A9N9AM93_FUNMO</name>
<gene>
    <name evidence="2" type="ORF">FMOSSE_LOCUS5648</name>
</gene>
<proteinExistence type="predicted"/>
<comment type="caution">
    <text evidence="2">The sequence shown here is derived from an EMBL/GenBank/DDBJ whole genome shotgun (WGS) entry which is preliminary data.</text>
</comment>
<dbReference type="Proteomes" id="UP000789375">
    <property type="component" value="Unassembled WGS sequence"/>
</dbReference>